<comment type="caution">
    <text evidence="4">The sequence shown here is derived from an EMBL/GenBank/DDBJ whole genome shotgun (WGS) entry which is preliminary data.</text>
</comment>
<feature type="domain" description="Tc1-like transposase DDE" evidence="3">
    <location>
        <begin position="146"/>
        <end position="289"/>
    </location>
</feature>
<feature type="domain" description="Transposase Tc1-like" evidence="2">
    <location>
        <begin position="84"/>
        <end position="136"/>
    </location>
</feature>
<evidence type="ECO:0008006" key="6">
    <source>
        <dbReference type="Google" id="ProtNLM"/>
    </source>
</evidence>
<feature type="compositionally biased region" description="Basic and acidic residues" evidence="1">
    <location>
        <begin position="90"/>
        <end position="109"/>
    </location>
</feature>
<dbReference type="InterPro" id="IPR038717">
    <property type="entry name" value="Tc1-like_DDE_dom"/>
</dbReference>
<evidence type="ECO:0000259" key="2">
    <source>
        <dbReference type="Pfam" id="PF01498"/>
    </source>
</evidence>
<dbReference type="GO" id="GO:0006313">
    <property type="term" value="P:DNA transposition"/>
    <property type="evidence" value="ECO:0007669"/>
    <property type="project" value="InterPro"/>
</dbReference>
<dbReference type="AlphaFoldDB" id="A0A068SHH2"/>
<organism evidence="4 5">
    <name type="scientific">Lichtheimia corymbifera JMRC:FSU:9682</name>
    <dbReference type="NCBI Taxonomy" id="1263082"/>
    <lineage>
        <taxon>Eukaryota</taxon>
        <taxon>Fungi</taxon>
        <taxon>Fungi incertae sedis</taxon>
        <taxon>Mucoromycota</taxon>
        <taxon>Mucoromycotina</taxon>
        <taxon>Mucoromycetes</taxon>
        <taxon>Mucorales</taxon>
        <taxon>Lichtheimiaceae</taxon>
        <taxon>Lichtheimia</taxon>
    </lineage>
</organism>
<evidence type="ECO:0000313" key="4">
    <source>
        <dbReference type="EMBL" id="CDH61337.1"/>
    </source>
</evidence>
<dbReference type="GO" id="GO:0003677">
    <property type="term" value="F:DNA binding"/>
    <property type="evidence" value="ECO:0007669"/>
    <property type="project" value="InterPro"/>
</dbReference>
<dbReference type="GO" id="GO:0015074">
    <property type="term" value="P:DNA integration"/>
    <property type="evidence" value="ECO:0007669"/>
    <property type="project" value="InterPro"/>
</dbReference>
<dbReference type="InterPro" id="IPR036397">
    <property type="entry name" value="RNaseH_sf"/>
</dbReference>
<gene>
    <name evidence="4" type="ORF">LCOR_12115.1</name>
</gene>
<evidence type="ECO:0000259" key="3">
    <source>
        <dbReference type="Pfam" id="PF13358"/>
    </source>
</evidence>
<dbReference type="OrthoDB" id="2416077at2759"/>
<dbReference type="InterPro" id="IPR052338">
    <property type="entry name" value="Transposase_5"/>
</dbReference>
<feature type="compositionally biased region" description="Basic residues" evidence="1">
    <location>
        <begin position="110"/>
        <end position="120"/>
    </location>
</feature>
<dbReference type="STRING" id="1263082.A0A068SHH2"/>
<name>A0A068SHH2_9FUNG</name>
<dbReference type="Pfam" id="PF01498">
    <property type="entry name" value="HTH_Tnp_Tc3_2"/>
    <property type="match status" value="1"/>
</dbReference>
<accession>A0A068SHH2</accession>
<sequence>MRQISIQKKNDILARLRHNETVRQVAEATQVSRGVVGELRKTIAHELHRNVGGRGRAIDTNLGRRIIRGISTGEYKNAADASRKLAASDSESKKPSAETIRRHLRDSGCRSRKKPKVTPLNAKRRKARLDFALAHRGWTIEDWKHVIFSDETKINRFGSDGAQWTWTCADGIVRDTNVQHTYKHGGGSLMVWGCFSWHGIGFMSKIDGRMDADLYCSILSDELLQTLEWYNLSKDDIIFQQDNDPKHTSNKAKKWFEDNAVNVMKWPAYSPDINPIENLWAIVKRKLNEYDEAPASMRELWERVEYVWEHSITPELCKKLIESMPKRMEKLYKAKGGHINY</sequence>
<dbReference type="Pfam" id="PF13358">
    <property type="entry name" value="DDE_3"/>
    <property type="match status" value="1"/>
</dbReference>
<evidence type="ECO:0000313" key="5">
    <source>
        <dbReference type="Proteomes" id="UP000027586"/>
    </source>
</evidence>
<dbReference type="PANTHER" id="PTHR23022">
    <property type="entry name" value="TRANSPOSABLE ELEMENT-RELATED"/>
    <property type="match status" value="1"/>
</dbReference>
<reference evidence="4" key="1">
    <citation type="submission" date="2013-08" db="EMBL/GenBank/DDBJ databases">
        <title>Gene expansion shapes genome architecture in the human pathogen Lichtheimia corymbifera: an evolutionary genomics analysis in the ancient terrestrial Mucorales (Mucoromycotina).</title>
        <authorList>
            <person name="Schwartze V.U."/>
            <person name="Winter S."/>
            <person name="Shelest E."/>
            <person name="Marcet-Houben M."/>
            <person name="Horn F."/>
            <person name="Wehner S."/>
            <person name="Hoffmann K."/>
            <person name="Riege K."/>
            <person name="Sammeth M."/>
            <person name="Nowrousian M."/>
            <person name="Valiante V."/>
            <person name="Linde J."/>
            <person name="Jacobsen I.D."/>
            <person name="Marz M."/>
            <person name="Brakhage A.A."/>
            <person name="Gabaldon T."/>
            <person name="Bocker S."/>
            <person name="Voigt K."/>
        </authorList>
    </citation>
    <scope>NUCLEOTIDE SEQUENCE [LARGE SCALE GENOMIC DNA]</scope>
    <source>
        <strain evidence="4">FSU 9682</strain>
    </source>
</reference>
<dbReference type="EMBL" id="CBTN010000175">
    <property type="protein sequence ID" value="CDH61337.1"/>
    <property type="molecule type" value="Genomic_DNA"/>
</dbReference>
<proteinExistence type="predicted"/>
<dbReference type="VEuPathDB" id="FungiDB:LCOR_12115.1"/>
<dbReference type="Gene3D" id="3.30.420.10">
    <property type="entry name" value="Ribonuclease H-like superfamily/Ribonuclease H"/>
    <property type="match status" value="1"/>
</dbReference>
<keyword evidence="5" id="KW-1185">Reference proteome</keyword>
<dbReference type="PANTHER" id="PTHR23022:SF134">
    <property type="entry name" value="TRANSPOSABLE ELEMENT TC1 TRANSPOSASE"/>
    <property type="match status" value="1"/>
</dbReference>
<dbReference type="InterPro" id="IPR002492">
    <property type="entry name" value="Transposase_Tc1-like"/>
</dbReference>
<protein>
    <recommendedName>
        <fullName evidence="6">Transposase</fullName>
    </recommendedName>
</protein>
<dbReference type="Proteomes" id="UP000027586">
    <property type="component" value="Unassembled WGS sequence"/>
</dbReference>
<evidence type="ECO:0000256" key="1">
    <source>
        <dbReference type="SAM" id="MobiDB-lite"/>
    </source>
</evidence>
<feature type="region of interest" description="Disordered" evidence="1">
    <location>
        <begin position="85"/>
        <end position="120"/>
    </location>
</feature>